<keyword evidence="1" id="KW-1133">Transmembrane helix</keyword>
<keyword evidence="1" id="KW-0812">Transmembrane</keyword>
<comment type="caution">
    <text evidence="2">The sequence shown here is derived from an EMBL/GenBank/DDBJ whole genome shotgun (WGS) entry which is preliminary data.</text>
</comment>
<gene>
    <name evidence="2" type="ORF">D8879_06960</name>
</gene>
<dbReference type="AlphaFoldDB" id="A0AB74DKS1"/>
<evidence type="ECO:0000256" key="1">
    <source>
        <dbReference type="SAM" id="Phobius"/>
    </source>
</evidence>
<evidence type="ECO:0000313" key="3">
    <source>
        <dbReference type="Proteomes" id="UP000273966"/>
    </source>
</evidence>
<organism evidence="2 3">
    <name type="scientific">Streptococcus sanguinis</name>
    <dbReference type="NCBI Taxonomy" id="1305"/>
    <lineage>
        <taxon>Bacteria</taxon>
        <taxon>Bacillati</taxon>
        <taxon>Bacillota</taxon>
        <taxon>Bacilli</taxon>
        <taxon>Lactobacillales</taxon>
        <taxon>Streptococcaceae</taxon>
        <taxon>Streptococcus</taxon>
    </lineage>
</organism>
<dbReference type="GeneID" id="48424757"/>
<dbReference type="Proteomes" id="UP000273966">
    <property type="component" value="Unassembled WGS sequence"/>
</dbReference>
<evidence type="ECO:0008006" key="4">
    <source>
        <dbReference type="Google" id="ProtNLM"/>
    </source>
</evidence>
<feature type="transmembrane region" description="Helical" evidence="1">
    <location>
        <begin position="208"/>
        <end position="225"/>
    </location>
</feature>
<feature type="transmembrane region" description="Helical" evidence="1">
    <location>
        <begin position="109"/>
        <end position="130"/>
    </location>
</feature>
<accession>A0AB74DKS1</accession>
<name>A0AB74DKS1_STRSA</name>
<feature type="transmembrane region" description="Helical" evidence="1">
    <location>
        <begin position="261"/>
        <end position="278"/>
    </location>
</feature>
<feature type="transmembrane region" description="Helical" evidence="1">
    <location>
        <begin position="142"/>
        <end position="167"/>
    </location>
</feature>
<dbReference type="EMBL" id="RJMT01000006">
    <property type="protein sequence ID" value="RSI30890.1"/>
    <property type="molecule type" value="Genomic_DNA"/>
</dbReference>
<protein>
    <recommendedName>
        <fullName evidence="4">Beta-carotene 15,15'-monooxygenase</fullName>
    </recommendedName>
</protein>
<dbReference type="RefSeq" id="WP_002902275.1">
    <property type="nucleotide sequence ID" value="NZ_CBCSBD010000002.1"/>
</dbReference>
<feature type="transmembrane region" description="Helical" evidence="1">
    <location>
        <begin position="179"/>
        <end position="196"/>
    </location>
</feature>
<proteinExistence type="predicted"/>
<feature type="transmembrane region" description="Helical" evidence="1">
    <location>
        <begin position="32"/>
        <end position="53"/>
    </location>
</feature>
<sequence>MNFKMFEDKNWFQLIRNRVLRLSDGSVIKQDLLSTLLLINFFAYFIGTMKFIWNSGIDEIYRLSISHLLSLMFTINSFLDFQLGKVDELIYWKPTVVFQLNFSGILSDLGLLLTRFIPCGILLFFIFVIFSREKFINEVIKVISSILVAIMTFGEYQFTLSVILMLILASSIQFGKGNLFRLLSICLLFLTPTLNLEKKVKSEQSTRALKIFLWIFSWLMISKIISIWFEIPLEVAVLLVIVLMIRFSLQLQTKNPRLEILLKGAIYFLVFITVIVSNNTTDEMISLVTVSIAIYFAVDRFFSLFKEIETLVQNDEINYFLYFDSSIDILKQKFLPDEFLTSVITDIDDQKLYGQLIIRAKLGMKDSFNKLLLLVKAQREYKGYQLLLLAIEYKLQKKENKELTIVNFIEDNVHNEILFDDQIIHPIEFLVLYGTELKEKKEYEQASKYLCFSEYYDSYNYINSYFDCIKIIGDEQELNRLQKKYILH</sequence>
<keyword evidence="1" id="KW-0472">Membrane</keyword>
<feature type="transmembrane region" description="Helical" evidence="1">
    <location>
        <begin position="284"/>
        <end position="302"/>
    </location>
</feature>
<reference evidence="2 3" key="1">
    <citation type="submission" date="2018-11" db="EMBL/GenBank/DDBJ databases">
        <title>Species Designations Belie Phenotypic and Genotypic Heterogeneity in Oral Streptococci.</title>
        <authorList>
            <person name="Velsko I."/>
        </authorList>
    </citation>
    <scope>NUCLEOTIDE SEQUENCE [LARGE SCALE GENOMIC DNA]</scope>
    <source>
        <strain evidence="2 3">BCC16</strain>
    </source>
</reference>
<evidence type="ECO:0000313" key="2">
    <source>
        <dbReference type="EMBL" id="RSI30890.1"/>
    </source>
</evidence>